<dbReference type="EMBL" id="JAQJZL010000010">
    <property type="protein sequence ID" value="KAJ6034858.1"/>
    <property type="molecule type" value="Genomic_DNA"/>
</dbReference>
<comment type="caution">
    <text evidence="1">The sequence shown here is derived from an EMBL/GenBank/DDBJ whole genome shotgun (WGS) entry which is preliminary data.</text>
</comment>
<evidence type="ECO:0000313" key="1">
    <source>
        <dbReference type="EMBL" id="KAJ6034858.1"/>
    </source>
</evidence>
<accession>A0AAD6I6X9</accession>
<dbReference type="InterPro" id="IPR037045">
    <property type="entry name" value="S8pro/Inhibitor_I9_sf"/>
</dbReference>
<name>A0AAD6I6X9_PENCN</name>
<evidence type="ECO:0000313" key="2">
    <source>
        <dbReference type="Proteomes" id="UP001219568"/>
    </source>
</evidence>
<dbReference type="Proteomes" id="UP001219568">
    <property type="component" value="Unassembled WGS sequence"/>
</dbReference>
<dbReference type="Gene3D" id="3.30.70.80">
    <property type="entry name" value="Peptidase S8 propeptide/proteinase inhibitor I9"/>
    <property type="match status" value="1"/>
</dbReference>
<reference evidence="1" key="2">
    <citation type="submission" date="2023-01" db="EMBL/GenBank/DDBJ databases">
        <authorList>
            <person name="Petersen C."/>
        </authorList>
    </citation>
    <scope>NUCLEOTIDE SEQUENCE</scope>
    <source>
        <strain evidence="1">IBT 15450</strain>
    </source>
</reference>
<reference evidence="1" key="1">
    <citation type="journal article" date="2023" name="IMA Fungus">
        <title>Comparative genomic study of the Penicillium genus elucidates a diverse pangenome and 15 lateral gene transfer events.</title>
        <authorList>
            <person name="Petersen C."/>
            <person name="Sorensen T."/>
            <person name="Nielsen M.R."/>
            <person name="Sondergaard T.E."/>
            <person name="Sorensen J.L."/>
            <person name="Fitzpatrick D.A."/>
            <person name="Frisvad J.C."/>
            <person name="Nielsen K.L."/>
        </authorList>
    </citation>
    <scope>NUCLEOTIDE SEQUENCE</scope>
    <source>
        <strain evidence="1">IBT 15450</strain>
    </source>
</reference>
<proteinExistence type="predicted"/>
<dbReference type="AlphaFoldDB" id="A0AAD6I6X9"/>
<organism evidence="1 2">
    <name type="scientific">Penicillium canescens</name>
    <dbReference type="NCBI Taxonomy" id="5083"/>
    <lineage>
        <taxon>Eukaryota</taxon>
        <taxon>Fungi</taxon>
        <taxon>Dikarya</taxon>
        <taxon>Ascomycota</taxon>
        <taxon>Pezizomycotina</taxon>
        <taxon>Eurotiomycetes</taxon>
        <taxon>Eurotiomycetidae</taxon>
        <taxon>Eurotiales</taxon>
        <taxon>Aspergillaceae</taxon>
        <taxon>Penicillium</taxon>
    </lineage>
</organism>
<protein>
    <submittedName>
        <fullName evidence="1">Uncharacterized protein</fullName>
    </submittedName>
</protein>
<gene>
    <name evidence="1" type="ORF">N7460_009033</name>
</gene>
<keyword evidence="2" id="KW-1185">Reference proteome</keyword>
<sequence>MPNYIIYCKPKATEEQVQKVRQDVLDKGGRIGHEYSLTGGISITFDYDEDIIKPFYAHPYIQRIERDSEFATQ</sequence>
<dbReference type="SUPFAM" id="SSF54897">
    <property type="entry name" value="Protease propeptides/inhibitors"/>
    <property type="match status" value="1"/>
</dbReference>